<organism evidence="6 7">
    <name type="scientific">Heterotrigona itama</name>
    <dbReference type="NCBI Taxonomy" id="395501"/>
    <lineage>
        <taxon>Eukaryota</taxon>
        <taxon>Metazoa</taxon>
        <taxon>Ecdysozoa</taxon>
        <taxon>Arthropoda</taxon>
        <taxon>Hexapoda</taxon>
        <taxon>Insecta</taxon>
        <taxon>Pterygota</taxon>
        <taxon>Neoptera</taxon>
        <taxon>Endopterygota</taxon>
        <taxon>Hymenoptera</taxon>
        <taxon>Apocrita</taxon>
        <taxon>Aculeata</taxon>
        <taxon>Apoidea</taxon>
        <taxon>Anthophila</taxon>
        <taxon>Apidae</taxon>
        <taxon>Heterotrigona</taxon>
    </lineage>
</organism>
<keyword evidence="7" id="KW-1185">Reference proteome</keyword>
<accession>A0A6V7H944</accession>
<dbReference type="OrthoDB" id="10064769at2759"/>
<sequence length="121" mass="13528">FQSELRDDSITVDKESIKCETRITICHVLLSERLLIPTRTIIYKSLVVRMTFPQAHQAELTALAELAGISAVPGVYRIILELLTLQISPEDIYILLKQICPRSTENQSADNGEEISDIATS</sequence>
<dbReference type="GO" id="GO:0005813">
    <property type="term" value="C:centrosome"/>
    <property type="evidence" value="ECO:0007669"/>
    <property type="project" value="UniProtKB-SubCell"/>
</dbReference>
<evidence type="ECO:0000256" key="1">
    <source>
        <dbReference type="ARBA" id="ARBA00004186"/>
    </source>
</evidence>
<protein>
    <submittedName>
        <fullName evidence="6">Uncharacterized protein</fullName>
    </submittedName>
</protein>
<dbReference type="Proteomes" id="UP000752696">
    <property type="component" value="Unassembled WGS sequence"/>
</dbReference>
<reference evidence="6" key="1">
    <citation type="submission" date="2020-07" db="EMBL/GenBank/DDBJ databases">
        <authorList>
            <person name="Nazaruddin N."/>
        </authorList>
    </citation>
    <scope>NUCLEOTIDE SEQUENCE</scope>
</reference>
<proteinExistence type="inferred from homology"/>
<dbReference type="EMBL" id="CAJDYZ010007582">
    <property type="protein sequence ID" value="CAD1474447.1"/>
    <property type="molecule type" value="Genomic_DNA"/>
</dbReference>
<evidence type="ECO:0000313" key="7">
    <source>
        <dbReference type="Proteomes" id="UP000752696"/>
    </source>
</evidence>
<evidence type="ECO:0000313" key="6">
    <source>
        <dbReference type="EMBL" id="CAD1474447.1"/>
    </source>
</evidence>
<evidence type="ECO:0000256" key="4">
    <source>
        <dbReference type="ARBA" id="ARBA00022490"/>
    </source>
</evidence>
<comment type="caution">
    <text evidence="6">The sequence shown here is derived from an EMBL/GenBank/DDBJ whole genome shotgun (WGS) entry which is preliminary data.</text>
</comment>
<gene>
    <name evidence="6" type="ORF">MHI_LOCUS466847</name>
</gene>
<comment type="subcellular location">
    <subcellularLocation>
        <location evidence="2">Cytoplasm</location>
        <location evidence="2">Cytoskeleton</location>
        <location evidence="2">Microtubule organizing center</location>
        <location evidence="2">Centrosome</location>
    </subcellularLocation>
    <subcellularLocation>
        <location evidence="1">Cytoplasm</location>
        <location evidence="1">Cytoskeleton</location>
        <location evidence="1">Spindle</location>
    </subcellularLocation>
</comment>
<dbReference type="AlphaFoldDB" id="A0A6V7H944"/>
<evidence type="ECO:0000256" key="2">
    <source>
        <dbReference type="ARBA" id="ARBA00004300"/>
    </source>
</evidence>
<dbReference type="InterPro" id="IPR024332">
    <property type="entry name" value="MOZART2"/>
</dbReference>
<comment type="similarity">
    <text evidence="3">Belongs to the MOZART2 family.</text>
</comment>
<feature type="non-terminal residue" evidence="6">
    <location>
        <position position="121"/>
    </location>
</feature>
<dbReference type="GO" id="GO:0005819">
    <property type="term" value="C:spindle"/>
    <property type="evidence" value="ECO:0007669"/>
    <property type="project" value="UniProtKB-SubCell"/>
</dbReference>
<evidence type="ECO:0000256" key="3">
    <source>
        <dbReference type="ARBA" id="ARBA00007286"/>
    </source>
</evidence>
<keyword evidence="4" id="KW-0963">Cytoplasm</keyword>
<evidence type="ECO:0000256" key="5">
    <source>
        <dbReference type="ARBA" id="ARBA00023212"/>
    </source>
</evidence>
<name>A0A6V7H944_9HYME</name>
<keyword evidence="5" id="KW-0206">Cytoskeleton</keyword>
<dbReference type="Pfam" id="PF12926">
    <property type="entry name" value="MOZART2"/>
    <property type="match status" value="1"/>
</dbReference>